<protein>
    <submittedName>
        <fullName evidence="1">Uncharacterized protein</fullName>
    </submittedName>
</protein>
<sequence>MDFDLISSKYSRRPKNHLVIIKIYYGLFVADPSNQDLWCQVETMGSKVEQVNEKIQSAHDQSEGLPFFNFDGQSVMFNVNMRKKFNFIRFSLRDSTSLYGQRILDISDLRRGIFFSRKGYRYIPLRDGCNRQLPLGALLVHTDLIKMK</sequence>
<dbReference type="AlphaFoldDB" id="A0A0C2MN93"/>
<keyword evidence="2" id="KW-1185">Reference proteome</keyword>
<dbReference type="Gene3D" id="2.60.40.150">
    <property type="entry name" value="C2 domain"/>
    <property type="match status" value="1"/>
</dbReference>
<comment type="caution">
    <text evidence="1">The sequence shown here is derived from an EMBL/GenBank/DDBJ whole genome shotgun (WGS) entry which is preliminary data.</text>
</comment>
<reference evidence="1 2" key="1">
    <citation type="journal article" date="2014" name="Genome Biol. Evol.">
        <title>The genome of the myxosporean Thelohanellus kitauei shows adaptations to nutrient acquisition within its fish host.</title>
        <authorList>
            <person name="Yang Y."/>
            <person name="Xiong J."/>
            <person name="Zhou Z."/>
            <person name="Huo F."/>
            <person name="Miao W."/>
            <person name="Ran C."/>
            <person name="Liu Y."/>
            <person name="Zhang J."/>
            <person name="Feng J."/>
            <person name="Wang M."/>
            <person name="Wang M."/>
            <person name="Wang L."/>
            <person name="Yao B."/>
        </authorList>
    </citation>
    <scope>NUCLEOTIDE SEQUENCE [LARGE SCALE GENOMIC DNA]</scope>
    <source>
        <strain evidence="1">Wuqing</strain>
    </source>
</reference>
<organism evidence="1 2">
    <name type="scientific">Thelohanellus kitauei</name>
    <name type="common">Myxosporean</name>
    <dbReference type="NCBI Taxonomy" id="669202"/>
    <lineage>
        <taxon>Eukaryota</taxon>
        <taxon>Metazoa</taxon>
        <taxon>Cnidaria</taxon>
        <taxon>Myxozoa</taxon>
        <taxon>Myxosporea</taxon>
        <taxon>Bivalvulida</taxon>
        <taxon>Platysporina</taxon>
        <taxon>Myxobolidae</taxon>
        <taxon>Thelohanellus</taxon>
    </lineage>
</organism>
<evidence type="ECO:0000313" key="1">
    <source>
        <dbReference type="EMBL" id="KII68676.1"/>
    </source>
</evidence>
<gene>
    <name evidence="1" type="ORF">RF11_09551</name>
</gene>
<dbReference type="InterPro" id="IPR035892">
    <property type="entry name" value="C2_domain_sf"/>
</dbReference>
<proteinExistence type="predicted"/>
<accession>A0A0C2MN93</accession>
<dbReference type="EMBL" id="JWZT01002732">
    <property type="protein sequence ID" value="KII68676.1"/>
    <property type="molecule type" value="Genomic_DNA"/>
</dbReference>
<evidence type="ECO:0000313" key="2">
    <source>
        <dbReference type="Proteomes" id="UP000031668"/>
    </source>
</evidence>
<name>A0A0C2MN93_THEKT</name>
<dbReference type="Proteomes" id="UP000031668">
    <property type="component" value="Unassembled WGS sequence"/>
</dbReference>